<proteinExistence type="predicted"/>
<comment type="caution">
    <text evidence="6">The sequence shown here is derived from an EMBL/GenBank/DDBJ whole genome shotgun (WGS) entry which is preliminary data.</text>
</comment>
<dbReference type="InterPro" id="IPR009057">
    <property type="entry name" value="Homeodomain-like_sf"/>
</dbReference>
<dbReference type="Gene3D" id="1.10.357.10">
    <property type="entry name" value="Tetracycline Repressor, domain 2"/>
    <property type="match status" value="1"/>
</dbReference>
<name>A0ABN0XFE3_9ACTN</name>
<organism evidence="6 7">
    <name type="scientific">Actinoallomurus spadix</name>
    <dbReference type="NCBI Taxonomy" id="79912"/>
    <lineage>
        <taxon>Bacteria</taxon>
        <taxon>Bacillati</taxon>
        <taxon>Actinomycetota</taxon>
        <taxon>Actinomycetes</taxon>
        <taxon>Streptosporangiales</taxon>
        <taxon>Thermomonosporaceae</taxon>
        <taxon>Actinoallomurus</taxon>
    </lineage>
</organism>
<dbReference type="Pfam" id="PF00440">
    <property type="entry name" value="TetR_N"/>
    <property type="match status" value="1"/>
</dbReference>
<dbReference type="Gene3D" id="1.10.10.60">
    <property type="entry name" value="Homeodomain-like"/>
    <property type="match status" value="1"/>
</dbReference>
<evidence type="ECO:0000313" key="7">
    <source>
        <dbReference type="Proteomes" id="UP001501822"/>
    </source>
</evidence>
<evidence type="ECO:0000256" key="1">
    <source>
        <dbReference type="ARBA" id="ARBA00023015"/>
    </source>
</evidence>
<evidence type="ECO:0000313" key="6">
    <source>
        <dbReference type="EMBL" id="GAA0362297.1"/>
    </source>
</evidence>
<dbReference type="PROSITE" id="PS50977">
    <property type="entry name" value="HTH_TETR_2"/>
    <property type="match status" value="1"/>
</dbReference>
<protein>
    <submittedName>
        <fullName evidence="6">TetR family transcriptional regulator</fullName>
    </submittedName>
</protein>
<keyword evidence="3" id="KW-0804">Transcription</keyword>
<dbReference type="Pfam" id="PF17754">
    <property type="entry name" value="TetR_C_14"/>
    <property type="match status" value="1"/>
</dbReference>
<dbReference type="EMBL" id="BAAABM010000056">
    <property type="protein sequence ID" value="GAA0362297.1"/>
    <property type="molecule type" value="Genomic_DNA"/>
</dbReference>
<dbReference type="Proteomes" id="UP001501822">
    <property type="component" value="Unassembled WGS sequence"/>
</dbReference>
<sequence>MVDGEEAPLGLRERKKRETRTALSWATIRLSVERGWDAVTVEDIAAEANVSVRTFRNYFSSKAEAVVARHLDRMLGAADDLRARPADEPLREAIAQVVAARFAPESAGGGRPPRREWVDGVRLMLTEPDVQGEFLKANMIAQRELAKAIAERTGTDVTRDVYPTLVAAVTGTAATVAIDHWMRTDGSAPVRRLLSEVFDRLWAGLPVP</sequence>
<keyword evidence="7" id="KW-1185">Reference proteome</keyword>
<keyword evidence="2 4" id="KW-0238">DNA-binding</keyword>
<dbReference type="InterPro" id="IPR001647">
    <property type="entry name" value="HTH_TetR"/>
</dbReference>
<dbReference type="PANTHER" id="PTHR30055">
    <property type="entry name" value="HTH-TYPE TRANSCRIPTIONAL REGULATOR RUTR"/>
    <property type="match status" value="1"/>
</dbReference>
<feature type="domain" description="HTH tetR-type" evidence="5">
    <location>
        <begin position="17"/>
        <end position="77"/>
    </location>
</feature>
<dbReference type="InterPro" id="IPR041347">
    <property type="entry name" value="MftR_C"/>
</dbReference>
<reference evidence="6 7" key="1">
    <citation type="journal article" date="2019" name="Int. J. Syst. Evol. Microbiol.">
        <title>The Global Catalogue of Microorganisms (GCM) 10K type strain sequencing project: providing services to taxonomists for standard genome sequencing and annotation.</title>
        <authorList>
            <consortium name="The Broad Institute Genomics Platform"/>
            <consortium name="The Broad Institute Genome Sequencing Center for Infectious Disease"/>
            <person name="Wu L."/>
            <person name="Ma J."/>
        </authorList>
    </citation>
    <scope>NUCLEOTIDE SEQUENCE [LARGE SCALE GENOMIC DNA]</scope>
    <source>
        <strain evidence="6 7">JCM 3146</strain>
    </source>
</reference>
<dbReference type="SUPFAM" id="SSF46689">
    <property type="entry name" value="Homeodomain-like"/>
    <property type="match status" value="1"/>
</dbReference>
<evidence type="ECO:0000256" key="4">
    <source>
        <dbReference type="PROSITE-ProRule" id="PRU00335"/>
    </source>
</evidence>
<gene>
    <name evidence="6" type="ORF">GCM10010151_60380</name>
</gene>
<evidence type="ECO:0000256" key="2">
    <source>
        <dbReference type="ARBA" id="ARBA00023125"/>
    </source>
</evidence>
<dbReference type="PANTHER" id="PTHR30055:SF238">
    <property type="entry name" value="MYCOFACTOCIN BIOSYNTHESIS TRANSCRIPTIONAL REGULATOR MFTR-RELATED"/>
    <property type="match status" value="1"/>
</dbReference>
<dbReference type="RefSeq" id="WP_252806097.1">
    <property type="nucleotide sequence ID" value="NZ_BAAABM010000056.1"/>
</dbReference>
<keyword evidence="1" id="KW-0805">Transcription regulation</keyword>
<evidence type="ECO:0000259" key="5">
    <source>
        <dbReference type="PROSITE" id="PS50977"/>
    </source>
</evidence>
<evidence type="ECO:0000256" key="3">
    <source>
        <dbReference type="ARBA" id="ARBA00023163"/>
    </source>
</evidence>
<accession>A0ABN0XFE3</accession>
<dbReference type="InterPro" id="IPR050109">
    <property type="entry name" value="HTH-type_TetR-like_transc_reg"/>
</dbReference>
<feature type="DNA-binding region" description="H-T-H motif" evidence="4">
    <location>
        <begin position="40"/>
        <end position="59"/>
    </location>
</feature>